<accession>A0A9P6FPF9</accession>
<evidence type="ECO:0000313" key="2">
    <source>
        <dbReference type="Proteomes" id="UP000780801"/>
    </source>
</evidence>
<feature type="non-terminal residue" evidence="1">
    <location>
        <position position="68"/>
    </location>
</feature>
<comment type="caution">
    <text evidence="1">The sequence shown here is derived from an EMBL/GenBank/DDBJ whole genome shotgun (WGS) entry which is preliminary data.</text>
</comment>
<sequence>MESAFELANQLYEMETGSHEEIAYIFEEYQRARLPSGQSSVGTSSMAGKLIHSKISRIPLGFLADTLR</sequence>
<name>A0A9P6FPF9_9FUNG</name>
<organism evidence="1 2">
    <name type="scientific">Lunasporangiospora selenospora</name>
    <dbReference type="NCBI Taxonomy" id="979761"/>
    <lineage>
        <taxon>Eukaryota</taxon>
        <taxon>Fungi</taxon>
        <taxon>Fungi incertae sedis</taxon>
        <taxon>Mucoromycota</taxon>
        <taxon>Mortierellomycotina</taxon>
        <taxon>Mortierellomycetes</taxon>
        <taxon>Mortierellales</taxon>
        <taxon>Mortierellaceae</taxon>
        <taxon>Lunasporangiospora</taxon>
    </lineage>
</organism>
<evidence type="ECO:0000313" key="1">
    <source>
        <dbReference type="EMBL" id="KAF9578987.1"/>
    </source>
</evidence>
<gene>
    <name evidence="1" type="ORF">BGW38_004951</name>
</gene>
<dbReference type="EMBL" id="JAABOA010003145">
    <property type="protein sequence ID" value="KAF9578987.1"/>
    <property type="molecule type" value="Genomic_DNA"/>
</dbReference>
<proteinExistence type="predicted"/>
<keyword evidence="2" id="KW-1185">Reference proteome</keyword>
<protein>
    <submittedName>
        <fullName evidence="1">Uncharacterized protein</fullName>
    </submittedName>
</protein>
<reference evidence="1" key="1">
    <citation type="journal article" date="2020" name="Fungal Divers.">
        <title>Resolving the Mortierellaceae phylogeny through synthesis of multi-gene phylogenetics and phylogenomics.</title>
        <authorList>
            <person name="Vandepol N."/>
            <person name="Liber J."/>
            <person name="Desiro A."/>
            <person name="Na H."/>
            <person name="Kennedy M."/>
            <person name="Barry K."/>
            <person name="Grigoriev I.V."/>
            <person name="Miller A.N."/>
            <person name="O'Donnell K."/>
            <person name="Stajich J.E."/>
            <person name="Bonito G."/>
        </authorList>
    </citation>
    <scope>NUCLEOTIDE SEQUENCE</scope>
    <source>
        <strain evidence="1">KOD1015</strain>
    </source>
</reference>
<dbReference type="Proteomes" id="UP000780801">
    <property type="component" value="Unassembled WGS sequence"/>
</dbReference>
<dbReference type="AlphaFoldDB" id="A0A9P6FPF9"/>